<dbReference type="NCBIfam" id="TIGR01643">
    <property type="entry name" value="YD_repeat_2x"/>
    <property type="match status" value="3"/>
</dbReference>
<sequence length="2058" mass="217676">MRPLTRAGLGRLSDVPVFVLAAVLAATTGAVPARATSSAPVSPEVRPIQRIAPVRTENFVPPQRAVAKVEPAPAPARVTWPQGGTAEVPLDAGEAGTVNPTARAGSLPVRVSPTAARTAGAPTRVAVAVRDRAATTAAGVDGLLVEVRRTDGSSGSGTVRLTVDYSGFAGAYGGDWASRLRIVPFGPKRASASISAVHNDAGARQVSADVSVTSGATTFAVVAAAQGTAGDYQATSLAPSGTWQVDPQGGSFAWQYPMRTPPVPGGLQPTLEASYNSSTVDGRTAGTNNQPSWIGEGWDLWPGFIERSYKPCMDDRGPEANNTRDTGDLCWETENATLSMGDRSQRLVLVDGTWDRNGTWKLETDDGTRVEHLIGAENGDDNKEFWKVTTTDGTQYFFGRNRLPGWAPDRNRDTRSAWTVPVYGNDSGEPCRGSTYAASSCLQAYRWNLDFVVDRNGNAMSYHYDVEHNNYGADMGTATRSYVRGGTLNRIEYGLRADNAYAGAPAKVTFGTADRCGQSCTTHGANWPDVPWEAECAGTACSLHVAPTFWSTKRLASVTTQTAIGEGRYRDVDRWDFTASYPSPGDGTSAGLWLNGIKHNGLVGEAVHVPTVTFAGTMKANRVDTTSDDHPQLNKMRLNAITTESGATTTVHYAGVNCAPNALPTAADRNVKRCFPVRWTMPPHTTAVNDWFHKYIVLQVTEADNVGGSPTMVTNYEYDSAGGAWAYDDNPLVKAAERTWSQWRGYKTVGVRRGNPQTDAGKPESRTVYRYFRGMHGDRYADGTTNTEKVTDSNGVSINDLKPLAGFVREEITYNGVGGPVVTAAVNEPWAKPTASHSVLKAHQVETVRTTTRTPLTAGGTRTTQVSTVYDEHGNPTSVDDRGDLATGSDDQCTTTTYAKNTDLMLVTLPSRTKVEGVACGQTATYPADAIADELVTYDGLAHGAAPNRGNATRIERAKTNNDSTPEYVASKRTTYDSFGRPLTVRDALDQVTETSYTQTHGLTTKVQTKNPAQHITSETREPAWGLPTTRTDANGRVSTLRYDAIGRLTHVWKPGRSTDLTPHLRYEYGIRQSGGPNWVRTLSLAADGSQVPSYTLLDGFLRQRQTQTPSPGPAGGRIIADVVYDSRGLVNVTRPSYHSTGSISTTLVLPAAGAVPAATVELYDGAERSVNSIYTEKNVERWRTVTSYGGDRKTVVPPVGGTATTTHVDARGRTTALVQWHARSATGTFDQTRYAYTKAGDLSSITDQAGNVWRYEYDARRRKVMVDDPDTGVSRTTYDDADRPTSTVDARGKTIATTYDNLGRVLSTRLGSPSGTVLTSHTYDRPGGLGLPASSSRRHDGADYVKEVIGYDAAGRPVGERVVVPSVAGEEALANTYETRHSYAPDGSPATRTLPALADLNQPETLVYEYGNLGRLAAVRGHASYVAAITYSSLGERSETTHDAGGKRIMRRHYYEDGTRRLRMVQTSRQASTALLVHQFQWSYDPTGNVTRLLDQTAGSAMDTQCFAYDYLRRVSAAWTVATEACPAAPSASAIAGPAPYWHQYGYDVTGNRTSRVVKGIAGAPDVTTRYTYPAAGSDRPHAVTSATTGSYSYDAAGNTLTRPGPGGAAQALQWTDDGLLGSVTAGGRATSYVYDADGAQLLRRDPDSVTLFVGDGEIRLDRATGATSGRRYYEGIGSRTARGLTWTLADQNNTSQVAIDAATLAATPRRLDLFGNARGSAATWPGGDRGFVGGTANAQTGLTRLGAREYDPGLGRFISADPIIDPMDPQQINGYAYANNSPATMTDPDGLRSRPGAIGSGLGLGGGAGGIGSGLGGATGGAGSGLGGKTGGAGSGLGGGRVSAAGSGLGGQIAAKAAQRKEEQRRATQARRMHQVGTPNAARNVGAIGSGLNSRAGVGFAGSGLFSPDDTLDLVMNSLALGDENRLRGILKLNILLMEDAVLLIWNNIGTISGALWTCALAFAPCAVPAAIFGGLSLIKDGYGCMADGNGGACVQAALGIAAPAAGAAKSVAGLGAELLMSGVSMGMALDSEIVNSPPAQNQGSLETWLPFILGG</sequence>
<keyword evidence="2" id="KW-1185">Reference proteome</keyword>
<dbReference type="Pfam" id="PF05593">
    <property type="entry name" value="RHS_repeat"/>
    <property type="match status" value="3"/>
</dbReference>
<name>A0ABQ4D3D5_9ACTN</name>
<reference evidence="1 2" key="1">
    <citation type="submission" date="2021-01" db="EMBL/GenBank/DDBJ databases">
        <title>Whole genome shotgun sequence of Asanoa siamensis NBRC 107932.</title>
        <authorList>
            <person name="Komaki H."/>
            <person name="Tamura T."/>
        </authorList>
    </citation>
    <scope>NUCLEOTIDE SEQUENCE [LARGE SCALE GENOMIC DNA]</scope>
    <source>
        <strain evidence="1 2">NBRC 107932</strain>
    </source>
</reference>
<dbReference type="Proteomes" id="UP000604117">
    <property type="component" value="Unassembled WGS sequence"/>
</dbReference>
<accession>A0ABQ4D3D5</accession>
<dbReference type="EMBL" id="BONE01000113">
    <property type="protein sequence ID" value="GIF78010.1"/>
    <property type="molecule type" value="Genomic_DNA"/>
</dbReference>
<comment type="caution">
    <text evidence="1">The sequence shown here is derived from an EMBL/GenBank/DDBJ whole genome shotgun (WGS) entry which is preliminary data.</text>
</comment>
<proteinExistence type="predicted"/>
<dbReference type="PANTHER" id="PTHR32305:SF17">
    <property type="entry name" value="TRNA NUCLEASE WAPA"/>
    <property type="match status" value="1"/>
</dbReference>
<evidence type="ECO:0000313" key="1">
    <source>
        <dbReference type="EMBL" id="GIF78010.1"/>
    </source>
</evidence>
<dbReference type="InterPro" id="IPR031325">
    <property type="entry name" value="RHS_repeat"/>
</dbReference>
<dbReference type="InterPro" id="IPR050708">
    <property type="entry name" value="T6SS_VgrG/RHS"/>
</dbReference>
<dbReference type="InterPro" id="IPR006530">
    <property type="entry name" value="YD"/>
</dbReference>
<evidence type="ECO:0000313" key="2">
    <source>
        <dbReference type="Proteomes" id="UP000604117"/>
    </source>
</evidence>
<protein>
    <submittedName>
        <fullName evidence="1">Type IV secretion protein Rhs</fullName>
    </submittedName>
</protein>
<dbReference type="PANTHER" id="PTHR32305">
    <property type="match status" value="1"/>
</dbReference>
<organism evidence="1 2">
    <name type="scientific">Asanoa siamensis</name>
    <dbReference type="NCBI Taxonomy" id="926357"/>
    <lineage>
        <taxon>Bacteria</taxon>
        <taxon>Bacillati</taxon>
        <taxon>Actinomycetota</taxon>
        <taxon>Actinomycetes</taxon>
        <taxon>Micromonosporales</taxon>
        <taxon>Micromonosporaceae</taxon>
        <taxon>Asanoa</taxon>
    </lineage>
</organism>
<dbReference type="InterPro" id="IPR022385">
    <property type="entry name" value="Rhs_assc_core"/>
</dbReference>
<dbReference type="Gene3D" id="2.180.10.10">
    <property type="entry name" value="RHS repeat-associated core"/>
    <property type="match status" value="2"/>
</dbReference>
<dbReference type="NCBIfam" id="TIGR03696">
    <property type="entry name" value="Rhs_assc_core"/>
    <property type="match status" value="1"/>
</dbReference>
<gene>
    <name evidence="1" type="ORF">Asi02nite_75280</name>
</gene>